<dbReference type="GO" id="GO:0008483">
    <property type="term" value="F:transaminase activity"/>
    <property type="evidence" value="ECO:0007669"/>
    <property type="project" value="UniProtKB-KW"/>
</dbReference>
<evidence type="ECO:0000256" key="2">
    <source>
        <dbReference type="ARBA" id="ARBA00022898"/>
    </source>
</evidence>
<keyword evidence="4" id="KW-0808">Transferase</keyword>
<dbReference type="PROSITE" id="PS51186">
    <property type="entry name" value="GNAT"/>
    <property type="match status" value="1"/>
</dbReference>
<dbReference type="InterPro" id="IPR015422">
    <property type="entry name" value="PyrdxlP-dep_Trfase_small"/>
</dbReference>
<sequence>MSQDSLVYKVASAPHEFLQINHLNYQTFVKEIPQHKENEIGQLVDKFHDENTYIIAKNHDQIIGMIAVRSNRPFSLDHKLHNLDEYIPSESVPCEVRLLSVKEEYRSTRVFYGLCKRLVQFCLEKGYNLALISGTVRQLKLYNRIGFKPFASLVGEDSARFQPMYLTKANFERSTKAFERLMLAASNHHEVNTVTHSFLPGPVSLHPEVENAFRKPPVSHRNSSLIQQLKEIQSTLCDLTKANHSEIVVGTGTLTNDMVAQQLKRLNGEGLILANGEFGYRLIDHANRSGLTYRTIEKQWGEEITLSEIQWALSTYSPKWIWTVHCETSTGYLYDLEGILSLTKEYEAELCVDACSSVGIVPVNFQDVYLASTVSGKGIGSYPGLGIIFHRDKIFSHPSIPRYLDLGLYAEKESIPFTHSSNLIGALKEALKNLEKNDHTDLSHCVRDIFKDWKLCPMGDDTYSPGIITIELPPGSSSSRVGDECKKKGVLLSYESDYLLKRNWIQLALMGYHRHEEVMKALTVLKGVLAPFKEIRYV</sequence>
<protein>
    <submittedName>
        <fullName evidence="4">Aminotransferase class V-fold PLP-dependent enzyme</fullName>
    </submittedName>
</protein>
<dbReference type="EMBL" id="JBBYAF010000029">
    <property type="protein sequence ID" value="MEL3973475.1"/>
    <property type="molecule type" value="Genomic_DNA"/>
</dbReference>
<dbReference type="InterPro" id="IPR016181">
    <property type="entry name" value="Acyl_CoA_acyltransferase"/>
</dbReference>
<comment type="caution">
    <text evidence="4">The sequence shown here is derived from an EMBL/GenBank/DDBJ whole genome shotgun (WGS) entry which is preliminary data.</text>
</comment>
<gene>
    <name evidence="4" type="ORF">AAEO50_14390</name>
</gene>
<dbReference type="InterPro" id="IPR015421">
    <property type="entry name" value="PyrdxlP-dep_Trfase_major"/>
</dbReference>
<proteinExistence type="predicted"/>
<dbReference type="Gene3D" id="3.40.640.10">
    <property type="entry name" value="Type I PLP-dependent aspartate aminotransferase-like (Major domain)"/>
    <property type="match status" value="1"/>
</dbReference>
<keyword evidence="4" id="KW-0032">Aminotransferase</keyword>
<accession>A0ABU9KDJ5</accession>
<dbReference type="SUPFAM" id="SSF55729">
    <property type="entry name" value="Acyl-CoA N-acyltransferases (Nat)"/>
    <property type="match status" value="1"/>
</dbReference>
<dbReference type="Proteomes" id="UP001389717">
    <property type="component" value="Unassembled WGS sequence"/>
</dbReference>
<evidence type="ECO:0000259" key="3">
    <source>
        <dbReference type="PROSITE" id="PS51186"/>
    </source>
</evidence>
<keyword evidence="2" id="KW-0663">Pyridoxal phosphate</keyword>
<dbReference type="SUPFAM" id="SSF53383">
    <property type="entry name" value="PLP-dependent transferases"/>
    <property type="match status" value="1"/>
</dbReference>
<feature type="domain" description="N-acetyltransferase" evidence="3">
    <location>
        <begin position="6"/>
        <end position="169"/>
    </location>
</feature>
<name>A0ABU9KDJ5_9BACI</name>
<comment type="cofactor">
    <cofactor evidence="1">
        <name>pyridoxal 5'-phosphate</name>
        <dbReference type="ChEBI" id="CHEBI:597326"/>
    </cofactor>
</comment>
<organism evidence="4 5">
    <name type="scientific">Rossellomorea oryzaecorticis</name>
    <dbReference type="NCBI Taxonomy" id="1396505"/>
    <lineage>
        <taxon>Bacteria</taxon>
        <taxon>Bacillati</taxon>
        <taxon>Bacillota</taxon>
        <taxon>Bacilli</taxon>
        <taxon>Bacillales</taxon>
        <taxon>Bacillaceae</taxon>
        <taxon>Rossellomorea</taxon>
    </lineage>
</organism>
<dbReference type="Pfam" id="PF13444">
    <property type="entry name" value="Acetyltransf_5"/>
    <property type="match status" value="1"/>
</dbReference>
<evidence type="ECO:0000313" key="5">
    <source>
        <dbReference type="Proteomes" id="UP001389717"/>
    </source>
</evidence>
<evidence type="ECO:0000256" key="1">
    <source>
        <dbReference type="ARBA" id="ARBA00001933"/>
    </source>
</evidence>
<dbReference type="Gene3D" id="3.90.1150.10">
    <property type="entry name" value="Aspartate Aminotransferase, domain 1"/>
    <property type="match status" value="1"/>
</dbReference>
<reference evidence="4 5" key="1">
    <citation type="submission" date="2024-04" db="EMBL/GenBank/DDBJ databases">
        <title>Bacillus oryzaecorticis sp. nov., a moderately halophilic bacterium isolated from rice husks.</title>
        <authorList>
            <person name="Zhu H.-S."/>
        </authorList>
    </citation>
    <scope>NUCLEOTIDE SEQUENCE [LARGE SCALE GENOMIC DNA]</scope>
    <source>
        <strain evidence="4 5">ZC255</strain>
    </source>
</reference>
<dbReference type="PANTHER" id="PTHR21152">
    <property type="entry name" value="AMINOTRANSFERASE CLASS V"/>
    <property type="match status" value="1"/>
</dbReference>
<dbReference type="Gene3D" id="3.40.630.30">
    <property type="match status" value="1"/>
</dbReference>
<keyword evidence="5" id="KW-1185">Reference proteome</keyword>
<evidence type="ECO:0000313" key="4">
    <source>
        <dbReference type="EMBL" id="MEL3973475.1"/>
    </source>
</evidence>
<dbReference type="PANTHER" id="PTHR21152:SF40">
    <property type="entry name" value="ALANINE--GLYOXYLATE AMINOTRANSFERASE"/>
    <property type="match status" value="1"/>
</dbReference>
<dbReference type="Pfam" id="PF00266">
    <property type="entry name" value="Aminotran_5"/>
    <property type="match status" value="1"/>
</dbReference>
<dbReference type="InterPro" id="IPR000182">
    <property type="entry name" value="GNAT_dom"/>
</dbReference>
<dbReference type="InterPro" id="IPR015424">
    <property type="entry name" value="PyrdxlP-dep_Trfase"/>
</dbReference>
<dbReference type="InterPro" id="IPR000192">
    <property type="entry name" value="Aminotrans_V_dom"/>
</dbReference>
<dbReference type="RefSeq" id="WP_341984973.1">
    <property type="nucleotide sequence ID" value="NZ_JBBYAF010000029.1"/>
</dbReference>